<protein>
    <submittedName>
        <fullName evidence="12">2,4-dienoyl-CoA reductase</fullName>
    </submittedName>
</protein>
<keyword evidence="5" id="KW-0288">FMN</keyword>
<keyword evidence="8" id="KW-0408">Iron</keyword>
<dbReference type="CDD" id="cd02930">
    <property type="entry name" value="DCR_FMN"/>
    <property type="match status" value="1"/>
</dbReference>
<keyword evidence="13" id="KW-1185">Reference proteome</keyword>
<dbReference type="FunFam" id="3.50.50.60:FF:000113">
    <property type="entry name" value="NADPH-dependent 2,4-dienoyl-CoA reductase"/>
    <property type="match status" value="1"/>
</dbReference>
<dbReference type="eggNOG" id="COG1902">
    <property type="taxonomic scope" value="Bacteria"/>
</dbReference>
<comment type="similarity">
    <text evidence="3">In the N-terminal section; belongs to the NADH:flavin oxidoreductase/NADH oxidase family.</text>
</comment>
<accession>K6ZX20</accession>
<keyword evidence="9" id="KW-0411">Iron-sulfur</keyword>
<evidence type="ECO:0000256" key="2">
    <source>
        <dbReference type="ARBA" id="ARBA00001966"/>
    </source>
</evidence>
<dbReference type="Gene3D" id="3.40.50.720">
    <property type="entry name" value="NAD(P)-binding Rossmann-like Domain"/>
    <property type="match status" value="1"/>
</dbReference>
<evidence type="ECO:0000313" key="12">
    <source>
        <dbReference type="EMBL" id="AGH44136.1"/>
    </source>
</evidence>
<comment type="cofactor">
    <cofactor evidence="2">
        <name>[4Fe-4S] cluster</name>
        <dbReference type="ChEBI" id="CHEBI:49883"/>
    </cofactor>
</comment>
<dbReference type="Pfam" id="PF00724">
    <property type="entry name" value="Oxidored_FMN"/>
    <property type="match status" value="1"/>
</dbReference>
<dbReference type="GO" id="GO:0008670">
    <property type="term" value="F:2,4-dienoyl-CoA reductase (NADPH) activity"/>
    <property type="evidence" value="ECO:0007669"/>
    <property type="project" value="TreeGrafter"/>
</dbReference>
<name>K6ZX20_9ALTE</name>
<keyword evidence="7" id="KW-0560">Oxidoreductase</keyword>
<dbReference type="Gene3D" id="3.50.50.60">
    <property type="entry name" value="FAD/NAD(P)-binding domain"/>
    <property type="match status" value="1"/>
</dbReference>
<dbReference type="RefSeq" id="WP_007643530.1">
    <property type="nucleotide sequence ID" value="NC_020514.1"/>
</dbReference>
<keyword evidence="4" id="KW-0285">Flavoprotein</keyword>
<proteinExistence type="inferred from homology"/>
<dbReference type="GO" id="GO:0051536">
    <property type="term" value="F:iron-sulfur cluster binding"/>
    <property type="evidence" value="ECO:0007669"/>
    <property type="project" value="UniProtKB-KW"/>
</dbReference>
<dbReference type="eggNOG" id="COG0446">
    <property type="taxonomic scope" value="Bacteria"/>
</dbReference>
<dbReference type="Pfam" id="PF07992">
    <property type="entry name" value="Pyr_redox_2"/>
    <property type="match status" value="1"/>
</dbReference>
<comment type="cofactor">
    <cofactor evidence="1">
        <name>FMN</name>
        <dbReference type="ChEBI" id="CHEBI:58210"/>
    </cofactor>
</comment>
<evidence type="ECO:0000313" key="13">
    <source>
        <dbReference type="Proteomes" id="UP000011864"/>
    </source>
</evidence>
<evidence type="ECO:0000256" key="1">
    <source>
        <dbReference type="ARBA" id="ARBA00001917"/>
    </source>
</evidence>
<dbReference type="Gene3D" id="3.20.20.70">
    <property type="entry name" value="Aldolase class I"/>
    <property type="match status" value="1"/>
</dbReference>
<dbReference type="STRING" id="1129794.C427_2027"/>
<evidence type="ECO:0000256" key="9">
    <source>
        <dbReference type="ARBA" id="ARBA00023014"/>
    </source>
</evidence>
<dbReference type="HOGENOM" id="CLU_012153_1_0_6"/>
<dbReference type="PANTHER" id="PTHR42917:SF2">
    <property type="entry name" value="2,4-DIENOYL-COA REDUCTASE [(2E)-ENOYL-COA-PRODUCING]"/>
    <property type="match status" value="1"/>
</dbReference>
<dbReference type="KEGG" id="gps:C427_2027"/>
<dbReference type="SUPFAM" id="SSF51971">
    <property type="entry name" value="Nucleotide-binding domain"/>
    <property type="match status" value="1"/>
</dbReference>
<evidence type="ECO:0000259" key="11">
    <source>
        <dbReference type="Pfam" id="PF07992"/>
    </source>
</evidence>
<dbReference type="SUPFAM" id="SSF51395">
    <property type="entry name" value="FMN-linked oxidoreductases"/>
    <property type="match status" value="1"/>
</dbReference>
<dbReference type="InterPro" id="IPR023753">
    <property type="entry name" value="FAD/NAD-binding_dom"/>
</dbReference>
<evidence type="ECO:0000256" key="7">
    <source>
        <dbReference type="ARBA" id="ARBA00023002"/>
    </source>
</evidence>
<dbReference type="InterPro" id="IPR051793">
    <property type="entry name" value="NADH:flavin_oxidoreductase"/>
</dbReference>
<evidence type="ECO:0000256" key="6">
    <source>
        <dbReference type="ARBA" id="ARBA00022723"/>
    </source>
</evidence>
<dbReference type="InterPro" id="IPR013785">
    <property type="entry name" value="Aldolase_TIM"/>
</dbReference>
<dbReference type="EMBL" id="CP003837">
    <property type="protein sequence ID" value="AGH44136.1"/>
    <property type="molecule type" value="Genomic_DNA"/>
</dbReference>
<dbReference type="SUPFAM" id="SSF51905">
    <property type="entry name" value="FAD/NAD(P)-binding domain"/>
    <property type="match status" value="1"/>
</dbReference>
<evidence type="ECO:0000259" key="10">
    <source>
        <dbReference type="Pfam" id="PF00724"/>
    </source>
</evidence>
<evidence type="ECO:0000256" key="8">
    <source>
        <dbReference type="ARBA" id="ARBA00023004"/>
    </source>
</evidence>
<gene>
    <name evidence="12" type="primary">fadH</name>
    <name evidence="12" type="ORF">C427_2027</name>
</gene>
<organism evidence="12 13">
    <name type="scientific">Paraglaciecola psychrophila 170</name>
    <dbReference type="NCBI Taxonomy" id="1129794"/>
    <lineage>
        <taxon>Bacteria</taxon>
        <taxon>Pseudomonadati</taxon>
        <taxon>Pseudomonadota</taxon>
        <taxon>Gammaproteobacteria</taxon>
        <taxon>Alteromonadales</taxon>
        <taxon>Alteromonadaceae</taxon>
        <taxon>Paraglaciecola</taxon>
    </lineage>
</organism>
<dbReference type="GO" id="GO:0046872">
    <property type="term" value="F:metal ion binding"/>
    <property type="evidence" value="ECO:0007669"/>
    <property type="project" value="UniProtKB-KW"/>
</dbReference>
<keyword evidence="6" id="KW-0479">Metal-binding</keyword>
<evidence type="ECO:0000256" key="5">
    <source>
        <dbReference type="ARBA" id="ARBA00022643"/>
    </source>
</evidence>
<dbReference type="InterPro" id="IPR036188">
    <property type="entry name" value="FAD/NAD-bd_sf"/>
</dbReference>
<dbReference type="OrthoDB" id="8523426at2"/>
<dbReference type="PATRIC" id="fig|1129794.4.peg.2008"/>
<evidence type="ECO:0000256" key="3">
    <source>
        <dbReference type="ARBA" id="ARBA00011048"/>
    </source>
</evidence>
<dbReference type="PRINTS" id="PR00368">
    <property type="entry name" value="FADPNR"/>
</dbReference>
<dbReference type="FunFam" id="3.20.20.70:FF:000082">
    <property type="entry name" value="NADPH-dependent 2,4-dienoyl-CoA reductase"/>
    <property type="match status" value="1"/>
</dbReference>
<reference evidence="12 13" key="1">
    <citation type="journal article" date="2013" name="Genome Announc.">
        <title>Complete Genome Sequence of Glaciecola psychrophila Strain 170T.</title>
        <authorList>
            <person name="Yin J."/>
            <person name="Chen J."/>
            <person name="Liu G."/>
            <person name="Yu Y."/>
            <person name="Song L."/>
            <person name="Wang X."/>
            <person name="Qu X."/>
        </authorList>
    </citation>
    <scope>NUCLEOTIDE SEQUENCE [LARGE SCALE GENOMIC DNA]</scope>
    <source>
        <strain evidence="12 13">170</strain>
    </source>
</reference>
<evidence type="ECO:0000256" key="4">
    <source>
        <dbReference type="ARBA" id="ARBA00022630"/>
    </source>
</evidence>
<dbReference type="Proteomes" id="UP000011864">
    <property type="component" value="Chromosome"/>
</dbReference>
<sequence length="675" mass="74328">MQTHPHYPYLFQSLDLGFTQLPNRVLMGSMHLGLEEEKNGFEKLAAFYAERAAGGVGLIVTGGISPNRQGWLLPFAARMSNTKHAKEHQVITEAVHQHQGKICLQILHAGRYGYHPFVVAPSAIKSPINPFKPKAISKRGIVSTINDYAICAAMAKLAGYDGVEIMGSEGYFINQFLCPRTNQRDDEWGGSFENRSRIAVEIVNAVRQKVGTDFIIIFRLSMLDLVEGGSNWDEVVALGKLIEQSGATLINTGIGWHETRVPTIGTMVPRGAFTWVTERMKGELTVPLIATNRINTPEIAEKILASGQADMVSMARPFLADENFVRKAQQGRGDEINTCIACNQACLDHGFARKRASCLVNPRAGYETELNFPITSHKKKLAVVGAGPAGLAFSCYAAERGHEVHLFEKSTEIGGQFNYAKRIPGKEEFYETLRYYKKRLDVTGVHLHLESQQSVASLADAHFEQVVLATGIKPRNVNIDGIQHPKVMNYLDVLRDNKPAGKKVAIIGAGGIGFDVAEFLVDDHSLTNEPEQWLKSWGVDKEYKQAGGLTEATIEKPAREIFLLQRKTTKVGKGLGKTTGWIHRSALQRKQVQMIAGVDYVKIDDQGLHIQVNNKPQILDVDNVILCAGQEPLRELQQGLKDRGITTHLIGGADVASELDAKRAIRQGAELAATI</sequence>
<dbReference type="PRINTS" id="PR00469">
    <property type="entry name" value="PNDRDTASEII"/>
</dbReference>
<dbReference type="GO" id="GO:0010181">
    <property type="term" value="F:FMN binding"/>
    <property type="evidence" value="ECO:0007669"/>
    <property type="project" value="InterPro"/>
</dbReference>
<feature type="domain" description="NADH:flavin oxidoreductase/NADH oxidase N-terminal" evidence="10">
    <location>
        <begin position="10"/>
        <end position="334"/>
    </location>
</feature>
<dbReference type="GO" id="GO:0033543">
    <property type="term" value="P:fatty acid beta-oxidation, unsaturated, even number, reductase/isomerase pathway"/>
    <property type="evidence" value="ECO:0007669"/>
    <property type="project" value="TreeGrafter"/>
</dbReference>
<dbReference type="AlphaFoldDB" id="K6ZX20"/>
<dbReference type="PANTHER" id="PTHR42917">
    <property type="entry name" value="2,4-DIENOYL-COA REDUCTASE"/>
    <property type="match status" value="1"/>
</dbReference>
<dbReference type="InterPro" id="IPR001155">
    <property type="entry name" value="OxRdtase_FMN_N"/>
</dbReference>
<feature type="domain" description="FAD/NAD(P)-binding" evidence="11">
    <location>
        <begin position="380"/>
        <end position="647"/>
    </location>
</feature>